<keyword evidence="1" id="KW-1133">Transmembrane helix</keyword>
<feature type="transmembrane region" description="Helical" evidence="1">
    <location>
        <begin position="111"/>
        <end position="134"/>
    </location>
</feature>
<dbReference type="Proteomes" id="UP000197781">
    <property type="component" value="Chromosome"/>
</dbReference>
<proteinExistence type="predicted"/>
<sequence length="231" mass="25661">MSDAFQIGPFLLKMSMLAVIVSLSLGFVAISAQLKNNREMKSAVIELLSNALVLAFLVWKFSYVLFSFSKAVENPSSILYFSGGENGAMLAVVAVVVYLTKTVRKKAIPVYFLALGMATGFLAATGVYQLLTIVLEQSSMWYHVQQVAICAFFLWWLHQAKEGLIHLATWLAPVMWFAISQVYVHFFVPNREAVFAGLSGDQLMYYAFALLLLFLSRRVKLTGGTTDEEAS</sequence>
<dbReference type="KEGG" id="bfm:BP422_01540"/>
<feature type="transmembrane region" description="Helical" evidence="1">
    <location>
        <begin position="12"/>
        <end position="32"/>
    </location>
</feature>
<evidence type="ECO:0000313" key="2">
    <source>
        <dbReference type="EMBL" id="ASJ52334.1"/>
    </source>
</evidence>
<feature type="transmembrane region" description="Helical" evidence="1">
    <location>
        <begin position="164"/>
        <end position="188"/>
    </location>
</feature>
<dbReference type="EMBL" id="CP018145">
    <property type="protein sequence ID" value="ASJ52334.1"/>
    <property type="molecule type" value="Genomic_DNA"/>
</dbReference>
<keyword evidence="1" id="KW-0472">Membrane</keyword>
<dbReference type="AlphaFoldDB" id="A0A220MBG6"/>
<feature type="transmembrane region" description="Helical" evidence="1">
    <location>
        <begin position="194"/>
        <end position="215"/>
    </location>
</feature>
<keyword evidence="1" id="KW-0812">Transmembrane</keyword>
<organism evidence="2 3">
    <name type="scientific">Brevibacillus formosus</name>
    <dbReference type="NCBI Taxonomy" id="54913"/>
    <lineage>
        <taxon>Bacteria</taxon>
        <taxon>Bacillati</taxon>
        <taxon>Bacillota</taxon>
        <taxon>Bacilli</taxon>
        <taxon>Bacillales</taxon>
        <taxon>Paenibacillaceae</taxon>
        <taxon>Brevibacillus</taxon>
    </lineage>
</organism>
<dbReference type="RefSeq" id="WP_088906253.1">
    <property type="nucleotide sequence ID" value="NZ_CP018145.1"/>
</dbReference>
<gene>
    <name evidence="2" type="ORF">BP422_01540</name>
</gene>
<evidence type="ECO:0000313" key="3">
    <source>
        <dbReference type="Proteomes" id="UP000197781"/>
    </source>
</evidence>
<reference evidence="2 3" key="1">
    <citation type="submission" date="2016-11" db="EMBL/GenBank/DDBJ databases">
        <authorList>
            <person name="Jaros S."/>
            <person name="Januszkiewicz K."/>
            <person name="Wedrychowicz H."/>
        </authorList>
    </citation>
    <scope>NUCLEOTIDE SEQUENCE [LARGE SCALE GENOMIC DNA]</scope>
    <source>
        <strain evidence="2 3">NF2</strain>
    </source>
</reference>
<feature type="transmembrane region" description="Helical" evidence="1">
    <location>
        <begin position="140"/>
        <end position="157"/>
    </location>
</feature>
<feature type="transmembrane region" description="Helical" evidence="1">
    <location>
        <begin position="78"/>
        <end position="99"/>
    </location>
</feature>
<feature type="transmembrane region" description="Helical" evidence="1">
    <location>
        <begin position="44"/>
        <end position="66"/>
    </location>
</feature>
<protein>
    <submittedName>
        <fullName evidence="2">Uncharacterized protein</fullName>
    </submittedName>
</protein>
<evidence type="ECO:0000256" key="1">
    <source>
        <dbReference type="SAM" id="Phobius"/>
    </source>
</evidence>
<name>A0A220MBG6_9BACL</name>
<accession>A0A220MBG6</accession>